<evidence type="ECO:0000256" key="6">
    <source>
        <dbReference type="ARBA" id="ARBA00030806"/>
    </source>
</evidence>
<evidence type="ECO:0000256" key="11">
    <source>
        <dbReference type="RuleBase" id="RU003345"/>
    </source>
</evidence>
<dbReference type="InterPro" id="IPR015590">
    <property type="entry name" value="Aldehyde_DH_dom"/>
</dbReference>
<comment type="catalytic activity">
    <reaction evidence="8">
        <text>succinate semialdehyde + NAD(+) + H2O = succinate + NADH + 2 H(+)</text>
        <dbReference type="Rhea" id="RHEA:13217"/>
        <dbReference type="ChEBI" id="CHEBI:15377"/>
        <dbReference type="ChEBI" id="CHEBI:15378"/>
        <dbReference type="ChEBI" id="CHEBI:30031"/>
        <dbReference type="ChEBI" id="CHEBI:57540"/>
        <dbReference type="ChEBI" id="CHEBI:57706"/>
        <dbReference type="ChEBI" id="CHEBI:57945"/>
        <dbReference type="EC" id="1.2.1.16"/>
    </reaction>
</comment>
<accession>A0A1Q3AJH3</accession>
<dbReference type="InterPro" id="IPR016163">
    <property type="entry name" value="Ald_DH_C"/>
</dbReference>
<dbReference type="Pfam" id="PF00171">
    <property type="entry name" value="Aldedh"/>
    <property type="match status" value="1"/>
</dbReference>
<gene>
    <name evidence="13" type="ORF">ZYGR_0AY01340</name>
</gene>
<dbReference type="InterPro" id="IPR016162">
    <property type="entry name" value="Ald_DH_N"/>
</dbReference>
<evidence type="ECO:0000256" key="4">
    <source>
        <dbReference type="ARBA" id="ARBA00019842"/>
    </source>
</evidence>
<dbReference type="OrthoDB" id="310895at2759"/>
<evidence type="ECO:0000256" key="10">
    <source>
        <dbReference type="PROSITE-ProRule" id="PRU10007"/>
    </source>
</evidence>
<dbReference type="InterPro" id="IPR050740">
    <property type="entry name" value="Aldehyde_DH_Superfamily"/>
</dbReference>
<sequence>MIRSSSLLTRRATITIRLSQRYYSQAFDDPDLFRTKALINGNWIKKPDSFPVRNPSTQEIIAKVSDCQLSDYEDAIVGAKAAYDQFRNTSPQERSVMLENLSNLLVENKRDLARLITLENGKPFADSLGEVLYSASYFRWFSQEAVRMYGTVIPGPGGNKQMFAIRQPLGVVGIMTPWNFPSAMLARKVAPALATGNTCVVKPASETPLSALVIGWLCQQAGFPPSTCSILPTSKTAEVGKLLCGHDLVKKVTFTGSTRVGRLLMAQCAQDSKVIKKISMELGGNAPFIVFSDADLDKALNGIIGCKFRQSGQTCVCANRIFVHKDIYDEFATRLVKRMANTFNLGDGFNERVTHGPLISAAAVEKVTQLVEDAKQKGAEVLAGGKKADALGPYFYRPTVLSDVNESMDIFHTEVFGPVASLVKFEDTEEVIRLANNTDVGLAGYFYTQDISKAQEVALKMETGMVGINTGAISDAALPFGGIKNSGLGREGSLHGIEDYTELKSIVLQP</sequence>
<evidence type="ECO:0000313" key="14">
    <source>
        <dbReference type="Proteomes" id="UP000187013"/>
    </source>
</evidence>
<proteinExistence type="inferred from homology"/>
<reference evidence="13 14" key="1">
    <citation type="submission" date="2016-08" db="EMBL/GenBank/DDBJ databases">
        <title>Draft genome sequence of allopolyploid Zygosaccharomyces rouxii.</title>
        <authorList>
            <person name="Watanabe J."/>
            <person name="Uehara K."/>
            <person name="Mogi Y."/>
            <person name="Tsukioka Y."/>
        </authorList>
    </citation>
    <scope>NUCLEOTIDE SEQUENCE [LARGE SCALE GENOMIC DNA]</scope>
    <source>
        <strain evidence="13 14">NBRC 110957</strain>
    </source>
</reference>
<evidence type="ECO:0000256" key="9">
    <source>
        <dbReference type="ARBA" id="ARBA00067047"/>
    </source>
</evidence>
<dbReference type="FunFam" id="3.40.605.10:FF:000005">
    <property type="entry name" value="Succinate-semialdehyde dehydrogenase I"/>
    <property type="match status" value="1"/>
</dbReference>
<organism evidence="13 14">
    <name type="scientific">Zygosaccharomyces rouxii</name>
    <dbReference type="NCBI Taxonomy" id="4956"/>
    <lineage>
        <taxon>Eukaryota</taxon>
        <taxon>Fungi</taxon>
        <taxon>Dikarya</taxon>
        <taxon>Ascomycota</taxon>
        <taxon>Saccharomycotina</taxon>
        <taxon>Saccharomycetes</taxon>
        <taxon>Saccharomycetales</taxon>
        <taxon>Saccharomycetaceae</taxon>
        <taxon>Zygosaccharomyces</taxon>
    </lineage>
</organism>
<name>A0A1Q3AJH3_ZYGRO</name>
<evidence type="ECO:0000313" key="13">
    <source>
        <dbReference type="EMBL" id="GAV55742.1"/>
    </source>
</evidence>
<dbReference type="FunFam" id="3.40.309.10:FF:000004">
    <property type="entry name" value="Succinate-semialdehyde dehydrogenase I"/>
    <property type="match status" value="1"/>
</dbReference>
<dbReference type="GO" id="GO:0004777">
    <property type="term" value="F:succinate-semialdehyde dehydrogenase (NAD+) activity"/>
    <property type="evidence" value="ECO:0007669"/>
    <property type="project" value="UniProtKB-EC"/>
</dbReference>
<dbReference type="GO" id="GO:0005737">
    <property type="term" value="C:cytoplasm"/>
    <property type="evidence" value="ECO:0007669"/>
    <property type="project" value="TreeGrafter"/>
</dbReference>
<dbReference type="GO" id="GO:0009450">
    <property type="term" value="P:gamma-aminobutyric acid catabolic process"/>
    <property type="evidence" value="ECO:0007669"/>
    <property type="project" value="TreeGrafter"/>
</dbReference>
<comment type="pathway">
    <text evidence="1">Amino-acid degradation; 4-aminobutanoate degradation.</text>
</comment>
<keyword evidence="5 11" id="KW-0560">Oxidoreductase</keyword>
<evidence type="ECO:0000256" key="1">
    <source>
        <dbReference type="ARBA" id="ARBA00005176"/>
    </source>
</evidence>
<evidence type="ECO:0000256" key="7">
    <source>
        <dbReference type="ARBA" id="ARBA00050387"/>
    </source>
</evidence>
<dbReference type="InterPro" id="IPR029510">
    <property type="entry name" value="Ald_DH_CS_GLU"/>
</dbReference>
<evidence type="ECO:0000256" key="3">
    <source>
        <dbReference type="ARBA" id="ARBA00013051"/>
    </source>
</evidence>
<dbReference type="Proteomes" id="UP000187013">
    <property type="component" value="Unassembled WGS sequence"/>
</dbReference>
<dbReference type="PANTHER" id="PTHR43353:SF5">
    <property type="entry name" value="SUCCINATE-SEMIALDEHYDE DEHYDROGENASE, MITOCHONDRIAL"/>
    <property type="match status" value="1"/>
</dbReference>
<comment type="caution">
    <text evidence="13">The sequence shown here is derived from an EMBL/GenBank/DDBJ whole genome shotgun (WGS) entry which is preliminary data.</text>
</comment>
<dbReference type="EC" id="1.2.1.16" evidence="9"/>
<evidence type="ECO:0000256" key="8">
    <source>
        <dbReference type="ARBA" id="ARBA00052698"/>
    </source>
</evidence>
<dbReference type="EC" id="1.2.1.24" evidence="3"/>
<dbReference type="PROSITE" id="PS00687">
    <property type="entry name" value="ALDEHYDE_DEHYDR_GLU"/>
    <property type="match status" value="1"/>
</dbReference>
<dbReference type="SUPFAM" id="SSF53720">
    <property type="entry name" value="ALDH-like"/>
    <property type="match status" value="1"/>
</dbReference>
<dbReference type="CDD" id="cd07103">
    <property type="entry name" value="ALDH_F5_SSADH_GabD"/>
    <property type="match status" value="1"/>
</dbReference>
<evidence type="ECO:0000256" key="2">
    <source>
        <dbReference type="ARBA" id="ARBA00009986"/>
    </source>
</evidence>
<dbReference type="AlphaFoldDB" id="A0A1Q3AJH3"/>
<protein>
    <recommendedName>
        <fullName evidence="4">Succinate-semialdehyde dehydrogenase, mitochondrial</fullName>
        <ecNumber evidence="9">1.2.1.16</ecNumber>
        <ecNumber evidence="3">1.2.1.24</ecNumber>
    </recommendedName>
    <alternativeName>
        <fullName evidence="6">NAD(+)-dependent succinic semialdehyde dehydrogenase</fullName>
    </alternativeName>
</protein>
<evidence type="ECO:0000259" key="12">
    <source>
        <dbReference type="Pfam" id="PF00171"/>
    </source>
</evidence>
<comment type="similarity">
    <text evidence="2 11">Belongs to the aldehyde dehydrogenase family.</text>
</comment>
<dbReference type="InterPro" id="IPR016161">
    <property type="entry name" value="Ald_DH/histidinol_DH"/>
</dbReference>
<dbReference type="PANTHER" id="PTHR43353">
    <property type="entry name" value="SUCCINATE-SEMIALDEHYDE DEHYDROGENASE, MITOCHONDRIAL"/>
    <property type="match status" value="1"/>
</dbReference>
<dbReference type="PROSITE" id="PS00070">
    <property type="entry name" value="ALDEHYDE_DEHYDR_CYS"/>
    <property type="match status" value="1"/>
</dbReference>
<dbReference type="InterPro" id="IPR016160">
    <property type="entry name" value="Ald_DH_CS_CYS"/>
</dbReference>
<dbReference type="Gene3D" id="3.40.605.10">
    <property type="entry name" value="Aldehyde Dehydrogenase, Chain A, domain 1"/>
    <property type="match status" value="1"/>
</dbReference>
<feature type="active site" evidence="10">
    <location>
        <position position="281"/>
    </location>
</feature>
<dbReference type="EMBL" id="BDGX01000051">
    <property type="protein sequence ID" value="GAV55742.1"/>
    <property type="molecule type" value="Genomic_DNA"/>
</dbReference>
<feature type="domain" description="Aldehyde dehydrogenase" evidence="12">
    <location>
        <begin position="43"/>
        <end position="506"/>
    </location>
</feature>
<evidence type="ECO:0000256" key="5">
    <source>
        <dbReference type="ARBA" id="ARBA00023002"/>
    </source>
</evidence>
<comment type="catalytic activity">
    <reaction evidence="7">
        <text>succinate semialdehyde + NADP(+) + H2O = succinate + NADPH + 2 H(+)</text>
        <dbReference type="Rhea" id="RHEA:13213"/>
        <dbReference type="ChEBI" id="CHEBI:15377"/>
        <dbReference type="ChEBI" id="CHEBI:15378"/>
        <dbReference type="ChEBI" id="CHEBI:30031"/>
        <dbReference type="ChEBI" id="CHEBI:57706"/>
        <dbReference type="ChEBI" id="CHEBI:57783"/>
        <dbReference type="ChEBI" id="CHEBI:58349"/>
        <dbReference type="EC" id="1.2.1.16"/>
    </reaction>
</comment>
<dbReference type="Gene3D" id="3.40.309.10">
    <property type="entry name" value="Aldehyde Dehydrogenase, Chain A, domain 2"/>
    <property type="match status" value="1"/>
</dbReference>